<dbReference type="PANTHER" id="PTHR23416:SF23">
    <property type="entry name" value="ACETYLTRANSFERASE C18B11.09C-RELATED"/>
    <property type="match status" value="1"/>
</dbReference>
<evidence type="ECO:0000256" key="3">
    <source>
        <dbReference type="ARBA" id="ARBA00022737"/>
    </source>
</evidence>
<dbReference type="EMBL" id="LCFB01000001">
    <property type="protein sequence ID" value="KKS86282.1"/>
    <property type="molecule type" value="Genomic_DNA"/>
</dbReference>
<dbReference type="InterPro" id="IPR018357">
    <property type="entry name" value="Hexapep_transf_CS"/>
</dbReference>
<dbReference type="Proteomes" id="UP000034543">
    <property type="component" value="Unassembled WGS sequence"/>
</dbReference>
<dbReference type="Gene3D" id="2.160.10.10">
    <property type="entry name" value="Hexapeptide repeat proteins"/>
    <property type="match status" value="1"/>
</dbReference>
<evidence type="ECO:0000256" key="1">
    <source>
        <dbReference type="ARBA" id="ARBA00007274"/>
    </source>
</evidence>
<dbReference type="AlphaFoldDB" id="A0A0G1CLC4"/>
<protein>
    <submittedName>
        <fullName evidence="4">Acetyltransferase (Isoleucine patch superfamily)</fullName>
    </submittedName>
</protein>
<dbReference type="GO" id="GO:0005829">
    <property type="term" value="C:cytosol"/>
    <property type="evidence" value="ECO:0007669"/>
    <property type="project" value="TreeGrafter"/>
</dbReference>
<dbReference type="Pfam" id="PF00132">
    <property type="entry name" value="Hexapep"/>
    <property type="match status" value="1"/>
</dbReference>
<dbReference type="InterPro" id="IPR001451">
    <property type="entry name" value="Hexapep"/>
</dbReference>
<organism evidence="4 5">
    <name type="scientific">Candidatus Gottesmanbacteria bacterium GW2011_GWA1_43_11</name>
    <dbReference type="NCBI Taxonomy" id="1618436"/>
    <lineage>
        <taxon>Bacteria</taxon>
        <taxon>Candidatus Gottesmaniibacteriota</taxon>
    </lineage>
</organism>
<dbReference type="CDD" id="cd04647">
    <property type="entry name" value="LbH_MAT_like"/>
    <property type="match status" value="1"/>
</dbReference>
<keyword evidence="2 4" id="KW-0808">Transferase</keyword>
<dbReference type="InterPro" id="IPR051159">
    <property type="entry name" value="Hexapeptide_acetyltransf"/>
</dbReference>
<name>A0A0G1CLC4_9BACT</name>
<dbReference type="PROSITE" id="PS00101">
    <property type="entry name" value="HEXAPEP_TRANSFERASES"/>
    <property type="match status" value="1"/>
</dbReference>
<evidence type="ECO:0000256" key="2">
    <source>
        <dbReference type="ARBA" id="ARBA00022679"/>
    </source>
</evidence>
<sequence length="198" mass="22007">MIKDRMDKNLTSSELMQKGANRMGSILLDFELMVLRWVGYFPIHWARKLVYLLAGIEMGNGSTLHMWANFYDPSQITVGDDSIIGDHAFIDGRAKVMIGNHVDIASSVMIYNGKHDYESEDFRPVFSPVVIKDYVFIGPRVIIQPGVTIGIGAIVAAGAVVAQDVPDFAIVGGVPAKVIGERKRKNLHYKLGWARLFQ</sequence>
<reference evidence="4 5" key="1">
    <citation type="journal article" date="2015" name="Nature">
        <title>rRNA introns, odd ribosomes, and small enigmatic genomes across a large radiation of phyla.</title>
        <authorList>
            <person name="Brown C.T."/>
            <person name="Hug L.A."/>
            <person name="Thomas B.C."/>
            <person name="Sharon I."/>
            <person name="Castelle C.J."/>
            <person name="Singh A."/>
            <person name="Wilkins M.J."/>
            <person name="Williams K.H."/>
            <person name="Banfield J.F."/>
        </authorList>
    </citation>
    <scope>NUCLEOTIDE SEQUENCE [LARGE SCALE GENOMIC DNA]</scope>
</reference>
<comment type="similarity">
    <text evidence="1">Belongs to the transferase hexapeptide repeat family.</text>
</comment>
<accession>A0A0G1CLC4</accession>
<comment type="caution">
    <text evidence="4">The sequence shown here is derived from an EMBL/GenBank/DDBJ whole genome shotgun (WGS) entry which is preliminary data.</text>
</comment>
<gene>
    <name evidence="4" type="ORF">UV59_C0001G0005</name>
</gene>
<dbReference type="STRING" id="1618436.UV59_C0001G0005"/>
<dbReference type="GO" id="GO:0008374">
    <property type="term" value="F:O-acyltransferase activity"/>
    <property type="evidence" value="ECO:0007669"/>
    <property type="project" value="TreeGrafter"/>
</dbReference>
<evidence type="ECO:0000313" key="5">
    <source>
        <dbReference type="Proteomes" id="UP000034543"/>
    </source>
</evidence>
<dbReference type="InterPro" id="IPR011004">
    <property type="entry name" value="Trimer_LpxA-like_sf"/>
</dbReference>
<proteinExistence type="inferred from homology"/>
<dbReference type="PANTHER" id="PTHR23416">
    <property type="entry name" value="SIALIC ACID SYNTHASE-RELATED"/>
    <property type="match status" value="1"/>
</dbReference>
<keyword evidence="3" id="KW-0677">Repeat</keyword>
<dbReference type="SUPFAM" id="SSF51161">
    <property type="entry name" value="Trimeric LpxA-like enzymes"/>
    <property type="match status" value="1"/>
</dbReference>
<evidence type="ECO:0000313" key="4">
    <source>
        <dbReference type="EMBL" id="KKS86282.1"/>
    </source>
</evidence>